<name>A0ABS8W7S0_9GAMM</name>
<reference evidence="2 3" key="1">
    <citation type="journal article" date="2022" name="Environ. Microbiol. Rep.">
        <title>Eco-phylogenetic analyses reveal divergent evolution of vitamin B12 metabolism in the marine bacterial family 'Psychromonadaceae'.</title>
        <authorList>
            <person name="Jin X."/>
            <person name="Yang Y."/>
            <person name="Cao H."/>
            <person name="Gao B."/>
            <person name="Zhao Z."/>
        </authorList>
    </citation>
    <scope>NUCLEOTIDE SEQUENCE [LARGE SCALE GENOMIC DNA]</scope>
    <source>
        <strain evidence="2 3">MKS20</strain>
    </source>
</reference>
<evidence type="ECO:0000313" key="3">
    <source>
        <dbReference type="Proteomes" id="UP001201273"/>
    </source>
</evidence>
<evidence type="ECO:0000313" key="2">
    <source>
        <dbReference type="EMBL" id="MCE2595044.1"/>
    </source>
</evidence>
<keyword evidence="1" id="KW-0812">Transmembrane</keyword>
<feature type="transmembrane region" description="Helical" evidence="1">
    <location>
        <begin position="67"/>
        <end position="88"/>
    </location>
</feature>
<keyword evidence="1" id="KW-1133">Transmembrane helix</keyword>
<keyword evidence="1" id="KW-0472">Membrane</keyword>
<dbReference type="EMBL" id="JAIMJA010000008">
    <property type="protein sequence ID" value="MCE2595044.1"/>
    <property type="molecule type" value="Genomic_DNA"/>
</dbReference>
<feature type="transmembrane region" description="Helical" evidence="1">
    <location>
        <begin position="12"/>
        <end position="36"/>
    </location>
</feature>
<evidence type="ECO:0000256" key="1">
    <source>
        <dbReference type="SAM" id="Phobius"/>
    </source>
</evidence>
<dbReference type="Proteomes" id="UP001201273">
    <property type="component" value="Unassembled WGS sequence"/>
</dbReference>
<gene>
    <name evidence="2" type="ORF">K6Y31_09465</name>
</gene>
<organism evidence="2 3">
    <name type="scientific">Motilimonas cestriensis</name>
    <dbReference type="NCBI Taxonomy" id="2742685"/>
    <lineage>
        <taxon>Bacteria</taxon>
        <taxon>Pseudomonadati</taxon>
        <taxon>Pseudomonadota</taxon>
        <taxon>Gammaproteobacteria</taxon>
        <taxon>Alteromonadales</taxon>
        <taxon>Alteromonadales genera incertae sedis</taxon>
        <taxon>Motilimonas</taxon>
    </lineage>
</organism>
<sequence>MESYNIIDEPKPSWGSTFVLDPIAILFLCIFIPVLWSPPLAATYWFPLVWMVANGIFMGSPTIKKELLIAVLGGLTLLGLLIGFGAIAKQDGMGVMVFPYFRILLKAALFLCLYYIAFIQSGPYALHQYIYTQGQSNE</sequence>
<protein>
    <submittedName>
        <fullName evidence="2">Uncharacterized protein</fullName>
    </submittedName>
</protein>
<feature type="transmembrane region" description="Helical" evidence="1">
    <location>
        <begin position="42"/>
        <end position="60"/>
    </location>
</feature>
<comment type="caution">
    <text evidence="2">The sequence shown here is derived from an EMBL/GenBank/DDBJ whole genome shotgun (WGS) entry which is preliminary data.</text>
</comment>
<keyword evidence="3" id="KW-1185">Reference proteome</keyword>
<dbReference type="RefSeq" id="WP_233052549.1">
    <property type="nucleotide sequence ID" value="NZ_JAIMJA010000008.1"/>
</dbReference>
<feature type="transmembrane region" description="Helical" evidence="1">
    <location>
        <begin position="100"/>
        <end position="119"/>
    </location>
</feature>
<proteinExistence type="predicted"/>
<accession>A0ABS8W7S0</accession>